<dbReference type="AlphaFoldDB" id="A0A1M4U5Z8"/>
<dbReference type="SMART" id="SM01134">
    <property type="entry name" value="DeoRC"/>
    <property type="match status" value="1"/>
</dbReference>
<evidence type="ECO:0000259" key="3">
    <source>
        <dbReference type="PROSITE" id="PS51000"/>
    </source>
</evidence>
<dbReference type="RefSeq" id="WP_073050938.1">
    <property type="nucleotide sequence ID" value="NZ_FQUP01000001.1"/>
</dbReference>
<dbReference type="Gene3D" id="3.40.50.1360">
    <property type="match status" value="1"/>
</dbReference>
<accession>A0A1M4U5Z8</accession>
<dbReference type="Pfam" id="PF08220">
    <property type="entry name" value="HTH_DeoR"/>
    <property type="match status" value="1"/>
</dbReference>
<keyword evidence="5" id="KW-1185">Reference proteome</keyword>
<dbReference type="OrthoDB" id="7849339at2"/>
<dbReference type="PROSITE" id="PS51000">
    <property type="entry name" value="HTH_DEOR_2"/>
    <property type="match status" value="1"/>
</dbReference>
<dbReference type="PRINTS" id="PR00037">
    <property type="entry name" value="HTHLACR"/>
</dbReference>
<dbReference type="InterPro" id="IPR050313">
    <property type="entry name" value="Carb_Metab_HTH_regulators"/>
</dbReference>
<dbReference type="Gene3D" id="1.10.10.10">
    <property type="entry name" value="Winged helix-like DNA-binding domain superfamily/Winged helix DNA-binding domain"/>
    <property type="match status" value="1"/>
</dbReference>
<proteinExistence type="predicted"/>
<organism evidence="4 5">
    <name type="scientific">Kaistia soli DSM 19436</name>
    <dbReference type="NCBI Taxonomy" id="1122133"/>
    <lineage>
        <taxon>Bacteria</taxon>
        <taxon>Pseudomonadati</taxon>
        <taxon>Pseudomonadota</taxon>
        <taxon>Alphaproteobacteria</taxon>
        <taxon>Hyphomicrobiales</taxon>
        <taxon>Kaistiaceae</taxon>
        <taxon>Kaistia</taxon>
    </lineage>
</organism>
<dbReference type="SUPFAM" id="SSF46785">
    <property type="entry name" value="Winged helix' DNA-binding domain"/>
    <property type="match status" value="1"/>
</dbReference>
<dbReference type="InterPro" id="IPR014036">
    <property type="entry name" value="DeoR-like_C"/>
</dbReference>
<dbReference type="PANTHER" id="PTHR30363">
    <property type="entry name" value="HTH-TYPE TRANSCRIPTIONAL REGULATOR SRLR-RELATED"/>
    <property type="match status" value="1"/>
</dbReference>
<dbReference type="Proteomes" id="UP000184485">
    <property type="component" value="Unassembled WGS sequence"/>
</dbReference>
<dbReference type="GO" id="GO:0003700">
    <property type="term" value="F:DNA-binding transcription factor activity"/>
    <property type="evidence" value="ECO:0007669"/>
    <property type="project" value="InterPro"/>
</dbReference>
<dbReference type="Pfam" id="PF00455">
    <property type="entry name" value="DeoRC"/>
    <property type="match status" value="1"/>
</dbReference>
<keyword evidence="1" id="KW-0805">Transcription regulation</keyword>
<dbReference type="InterPro" id="IPR037171">
    <property type="entry name" value="NagB/RpiA_transferase-like"/>
</dbReference>
<dbReference type="SMART" id="SM00420">
    <property type="entry name" value="HTH_DEOR"/>
    <property type="match status" value="1"/>
</dbReference>
<dbReference type="STRING" id="1122133.SAMN02745157_0357"/>
<dbReference type="PANTHER" id="PTHR30363:SF44">
    <property type="entry name" value="AGA OPERON TRANSCRIPTIONAL REPRESSOR-RELATED"/>
    <property type="match status" value="1"/>
</dbReference>
<evidence type="ECO:0000313" key="4">
    <source>
        <dbReference type="EMBL" id="SHE52159.1"/>
    </source>
</evidence>
<keyword evidence="2" id="KW-0804">Transcription</keyword>
<dbReference type="InterPro" id="IPR036390">
    <property type="entry name" value="WH_DNA-bd_sf"/>
</dbReference>
<reference evidence="4 5" key="1">
    <citation type="submission" date="2016-11" db="EMBL/GenBank/DDBJ databases">
        <authorList>
            <person name="Jaros S."/>
            <person name="Januszkiewicz K."/>
            <person name="Wedrychowicz H."/>
        </authorList>
    </citation>
    <scope>NUCLEOTIDE SEQUENCE [LARGE SCALE GENOMIC DNA]</scope>
    <source>
        <strain evidence="4 5">DSM 19436</strain>
    </source>
</reference>
<feature type="domain" description="HTH deoR-type" evidence="3">
    <location>
        <begin position="12"/>
        <end position="67"/>
    </location>
</feature>
<evidence type="ECO:0000256" key="2">
    <source>
        <dbReference type="ARBA" id="ARBA00023163"/>
    </source>
</evidence>
<protein>
    <submittedName>
        <fullName evidence="4">Transcriptional regulator, DeoR family</fullName>
    </submittedName>
</protein>
<evidence type="ECO:0000313" key="5">
    <source>
        <dbReference type="Proteomes" id="UP000184485"/>
    </source>
</evidence>
<sequence length="272" mass="29136">MEPVSKRVEIIPVKRRAMILEWFRKHSAASIQELSESIGASASTIRRDLEYLTDAGYLERTHGGAVLATPTRATFELDSSTNAQLFTLQKRAIGRLAATRLSSKDSVIFDSSSTVLEAARAAVERRVELTAVTNSLDIASLCRSAPTIRVIVPGGSLRVGSQTLVGDPGETFLKTVHADLCFVGAQAITGNQLTDAAIEIASMKRIMLSSARRTILLIDSSKFHAPAFCTFCEVQRIDEIITDSGVTPENLAALAAFGVTVTVAEVDPSEAG</sequence>
<dbReference type="EMBL" id="FQUP01000001">
    <property type="protein sequence ID" value="SHE52159.1"/>
    <property type="molecule type" value="Genomic_DNA"/>
</dbReference>
<name>A0A1M4U5Z8_9HYPH</name>
<evidence type="ECO:0000256" key="1">
    <source>
        <dbReference type="ARBA" id="ARBA00023015"/>
    </source>
</evidence>
<dbReference type="SUPFAM" id="SSF100950">
    <property type="entry name" value="NagB/RpiA/CoA transferase-like"/>
    <property type="match status" value="1"/>
</dbReference>
<dbReference type="InterPro" id="IPR001034">
    <property type="entry name" value="DeoR_HTH"/>
</dbReference>
<gene>
    <name evidence="4" type="ORF">SAMN02745157_0357</name>
</gene>
<dbReference type="InterPro" id="IPR036388">
    <property type="entry name" value="WH-like_DNA-bd_sf"/>
</dbReference>